<accession>V7D7X5</accession>
<dbReference type="Proteomes" id="UP000018511">
    <property type="component" value="Unassembled WGS sequence"/>
</dbReference>
<organism evidence="2 3">
    <name type="scientific">Pseudomonas taiwanensis SJ9</name>
    <dbReference type="NCBI Taxonomy" id="1388762"/>
    <lineage>
        <taxon>Bacteria</taxon>
        <taxon>Pseudomonadati</taxon>
        <taxon>Pseudomonadota</taxon>
        <taxon>Gammaproteobacteria</taxon>
        <taxon>Pseudomonadales</taxon>
        <taxon>Pseudomonadaceae</taxon>
        <taxon>Pseudomonas</taxon>
    </lineage>
</organism>
<evidence type="ECO:0000256" key="1">
    <source>
        <dbReference type="SAM" id="MobiDB-lite"/>
    </source>
</evidence>
<feature type="compositionally biased region" description="Basic residues" evidence="1">
    <location>
        <begin position="35"/>
        <end position="45"/>
    </location>
</feature>
<dbReference type="EMBL" id="AXUP01000349">
    <property type="protein sequence ID" value="ESW37763.1"/>
    <property type="molecule type" value="Genomic_DNA"/>
</dbReference>
<feature type="region of interest" description="Disordered" evidence="1">
    <location>
        <begin position="1"/>
        <end position="60"/>
    </location>
</feature>
<sequence length="60" mass="6829">MGQQGQRHCSQLRPAVDPAPGARYCLLRCRQPERSRRRTDRRRAARPHDPARARPAGAGR</sequence>
<comment type="caution">
    <text evidence="2">The sequence shown here is derived from an EMBL/GenBank/DDBJ whole genome shotgun (WGS) entry which is preliminary data.</text>
</comment>
<proteinExistence type="predicted"/>
<evidence type="ECO:0000313" key="3">
    <source>
        <dbReference type="Proteomes" id="UP000018511"/>
    </source>
</evidence>
<reference evidence="2 3" key="1">
    <citation type="submission" date="2013-10" db="EMBL/GenBank/DDBJ databases">
        <title>Whole Genome Shotgun Sequence of Pseudomonas taiwanensis SJ9.</title>
        <authorList>
            <person name="Hong S.-J."/>
            <person name="Shin J.-H."/>
        </authorList>
    </citation>
    <scope>NUCLEOTIDE SEQUENCE [LARGE SCALE GENOMIC DNA]</scope>
    <source>
        <strain evidence="2 3">SJ9</strain>
    </source>
</reference>
<dbReference type="AlphaFoldDB" id="V7D7X5"/>
<name>V7D7X5_9PSED</name>
<gene>
    <name evidence="2" type="ORF">O164_21925</name>
</gene>
<protein>
    <submittedName>
        <fullName evidence="2">Uncharacterized protein</fullName>
    </submittedName>
</protein>
<evidence type="ECO:0000313" key="2">
    <source>
        <dbReference type="EMBL" id="ESW37763.1"/>
    </source>
</evidence>